<evidence type="ECO:0000259" key="11">
    <source>
        <dbReference type="PROSITE" id="PS51755"/>
    </source>
</evidence>
<dbReference type="InterPro" id="IPR001867">
    <property type="entry name" value="OmpR/PhoB-type_DNA-bd"/>
</dbReference>
<dbReference type="HOGENOM" id="CLU_000445_30_4_9"/>
<dbReference type="FunFam" id="3.40.50.2300:FF:000001">
    <property type="entry name" value="DNA-binding response regulator PhoB"/>
    <property type="match status" value="1"/>
</dbReference>
<evidence type="ECO:0000256" key="8">
    <source>
        <dbReference type="PROSITE-ProRule" id="PRU00169"/>
    </source>
</evidence>
<keyword evidence="3" id="KW-0902">Two-component regulatory system</keyword>
<feature type="modified residue" description="4-aspartylphosphate" evidence="8">
    <location>
        <position position="53"/>
    </location>
</feature>
<evidence type="ECO:0000256" key="3">
    <source>
        <dbReference type="ARBA" id="ARBA00023012"/>
    </source>
</evidence>
<dbReference type="SMART" id="SM00862">
    <property type="entry name" value="Trans_reg_C"/>
    <property type="match status" value="1"/>
</dbReference>
<dbReference type="eggNOG" id="COG0745">
    <property type="taxonomic scope" value="Bacteria"/>
</dbReference>
<dbReference type="Pfam" id="PF00072">
    <property type="entry name" value="Response_reg"/>
    <property type="match status" value="1"/>
</dbReference>
<dbReference type="Gene3D" id="1.10.10.10">
    <property type="entry name" value="Winged helix-like DNA-binding domain superfamily/Winged helix DNA-binding domain"/>
    <property type="match status" value="1"/>
</dbReference>
<evidence type="ECO:0000313" key="12">
    <source>
        <dbReference type="EMBL" id="AGL02369.1"/>
    </source>
</evidence>
<dbReference type="InterPro" id="IPR001789">
    <property type="entry name" value="Sig_transdc_resp-reg_receiver"/>
</dbReference>
<dbReference type="EMBL" id="CP003273">
    <property type="protein sequence ID" value="AGL02369.1"/>
    <property type="molecule type" value="Genomic_DNA"/>
</dbReference>
<dbReference type="GO" id="GO:0000976">
    <property type="term" value="F:transcription cis-regulatory region binding"/>
    <property type="evidence" value="ECO:0007669"/>
    <property type="project" value="TreeGrafter"/>
</dbReference>
<feature type="domain" description="Response regulatory" evidence="10">
    <location>
        <begin position="4"/>
        <end position="117"/>
    </location>
</feature>
<evidence type="ECO:0000256" key="9">
    <source>
        <dbReference type="PROSITE-ProRule" id="PRU01091"/>
    </source>
</evidence>
<evidence type="ECO:0000256" key="6">
    <source>
        <dbReference type="ARBA" id="ARBA00023163"/>
    </source>
</evidence>
<dbReference type="KEGG" id="dgi:Desgi_2984"/>
<keyword evidence="5 9" id="KW-0238">DNA-binding</keyword>
<dbReference type="Proteomes" id="UP000013520">
    <property type="component" value="Chromosome"/>
</dbReference>
<keyword evidence="6" id="KW-0804">Transcription</keyword>
<dbReference type="PROSITE" id="PS51755">
    <property type="entry name" value="OMPR_PHOB"/>
    <property type="match status" value="1"/>
</dbReference>
<dbReference type="RefSeq" id="WP_006520769.1">
    <property type="nucleotide sequence ID" value="NC_021184.1"/>
</dbReference>
<evidence type="ECO:0000256" key="1">
    <source>
        <dbReference type="ARBA" id="ARBA00018672"/>
    </source>
</evidence>
<feature type="DNA-binding region" description="OmpR/PhoB-type" evidence="9">
    <location>
        <begin position="129"/>
        <end position="228"/>
    </location>
</feature>
<dbReference type="PROSITE" id="PS50110">
    <property type="entry name" value="RESPONSE_REGULATORY"/>
    <property type="match status" value="1"/>
</dbReference>
<keyword evidence="4" id="KW-0805">Transcription regulation</keyword>
<dbReference type="InterPro" id="IPR036388">
    <property type="entry name" value="WH-like_DNA-bd_sf"/>
</dbReference>
<evidence type="ECO:0000259" key="10">
    <source>
        <dbReference type="PROSITE" id="PS50110"/>
    </source>
</evidence>
<evidence type="ECO:0000313" key="13">
    <source>
        <dbReference type="Proteomes" id="UP000013520"/>
    </source>
</evidence>
<dbReference type="Gene3D" id="6.10.250.690">
    <property type="match status" value="1"/>
</dbReference>
<dbReference type="GO" id="GO:0032993">
    <property type="term" value="C:protein-DNA complex"/>
    <property type="evidence" value="ECO:0007669"/>
    <property type="project" value="TreeGrafter"/>
</dbReference>
<accession>R4KIC8</accession>
<proteinExistence type="predicted"/>
<sequence>MPYKILVVEDDPKIQKIIVDSLLKEGYLVSASSNGRDALQKAQSEFPDLVILDLRLPEIDGLEVCFRLRKTRSVPVIIVSARGEEADKVAGFTLGADDYITKPFSPTELLLRVKAVMRRVREHTEGMDQDRVSAHGLDIDRVCRSVKLEGKTVELTAREFDLLWILATHPNRVFSRDQLLNLVWKDEFEADPATVTVLIRRLRQKLEKKPENPDIIKTVWGVGYKFQSFS</sequence>
<gene>
    <name evidence="12" type="ORF">Desgi_2984</name>
</gene>
<dbReference type="FunFam" id="1.10.10.10:FF:000018">
    <property type="entry name" value="DNA-binding response regulator ResD"/>
    <property type="match status" value="1"/>
</dbReference>
<dbReference type="OrthoDB" id="9790454at2"/>
<protein>
    <recommendedName>
        <fullName evidence="1">Stage 0 sporulation protein A homolog</fullName>
    </recommendedName>
</protein>
<dbReference type="PANTHER" id="PTHR48111">
    <property type="entry name" value="REGULATOR OF RPOS"/>
    <property type="match status" value="1"/>
</dbReference>
<dbReference type="CDD" id="cd00383">
    <property type="entry name" value="trans_reg_C"/>
    <property type="match status" value="1"/>
</dbReference>
<organism evidence="12 13">
    <name type="scientific">Desulfoscipio gibsoniae DSM 7213</name>
    <dbReference type="NCBI Taxonomy" id="767817"/>
    <lineage>
        <taxon>Bacteria</taxon>
        <taxon>Bacillati</taxon>
        <taxon>Bacillota</taxon>
        <taxon>Clostridia</taxon>
        <taxon>Eubacteriales</taxon>
        <taxon>Desulfallaceae</taxon>
        <taxon>Desulfoscipio</taxon>
    </lineage>
</organism>
<dbReference type="GO" id="GO:0005829">
    <property type="term" value="C:cytosol"/>
    <property type="evidence" value="ECO:0007669"/>
    <property type="project" value="TreeGrafter"/>
</dbReference>
<feature type="domain" description="OmpR/PhoB-type" evidence="11">
    <location>
        <begin position="129"/>
        <end position="228"/>
    </location>
</feature>
<dbReference type="Pfam" id="PF00486">
    <property type="entry name" value="Trans_reg_C"/>
    <property type="match status" value="1"/>
</dbReference>
<keyword evidence="13" id="KW-1185">Reference proteome</keyword>
<evidence type="ECO:0000256" key="4">
    <source>
        <dbReference type="ARBA" id="ARBA00023015"/>
    </source>
</evidence>
<dbReference type="InterPro" id="IPR039420">
    <property type="entry name" value="WalR-like"/>
</dbReference>
<dbReference type="Gene3D" id="3.40.50.2300">
    <property type="match status" value="1"/>
</dbReference>
<dbReference type="PANTHER" id="PTHR48111:SF1">
    <property type="entry name" value="TWO-COMPONENT RESPONSE REGULATOR ORR33"/>
    <property type="match status" value="1"/>
</dbReference>
<evidence type="ECO:0000256" key="2">
    <source>
        <dbReference type="ARBA" id="ARBA00022553"/>
    </source>
</evidence>
<evidence type="ECO:0000256" key="5">
    <source>
        <dbReference type="ARBA" id="ARBA00023125"/>
    </source>
</evidence>
<reference evidence="12 13" key="1">
    <citation type="submission" date="2012-01" db="EMBL/GenBank/DDBJ databases">
        <title>Complete sequence of Desulfotomaculum gibsoniae DSM 7213.</title>
        <authorList>
            <consortium name="US DOE Joint Genome Institute"/>
            <person name="Lucas S."/>
            <person name="Han J."/>
            <person name="Lapidus A."/>
            <person name="Cheng J.-F."/>
            <person name="Goodwin L."/>
            <person name="Pitluck S."/>
            <person name="Peters L."/>
            <person name="Ovchinnikova G."/>
            <person name="Teshima H."/>
            <person name="Detter J.C."/>
            <person name="Han C."/>
            <person name="Tapia R."/>
            <person name="Land M."/>
            <person name="Hauser L."/>
            <person name="Kyrpides N."/>
            <person name="Ivanova N."/>
            <person name="Pagani I."/>
            <person name="Parshina S."/>
            <person name="Plugge C."/>
            <person name="Muyzer G."/>
            <person name="Kuever J."/>
            <person name="Ivanova A."/>
            <person name="Nazina T."/>
            <person name="Klenk H.-P."/>
            <person name="Brambilla E."/>
            <person name="Spring S."/>
            <person name="Stams A.F."/>
            <person name="Woyke T."/>
        </authorList>
    </citation>
    <scope>NUCLEOTIDE SEQUENCE [LARGE SCALE GENOMIC DNA]</scope>
    <source>
        <strain evidence="12 13">DSM 7213</strain>
    </source>
</reference>
<evidence type="ECO:0000256" key="7">
    <source>
        <dbReference type="ARBA" id="ARBA00024867"/>
    </source>
</evidence>
<dbReference type="AlphaFoldDB" id="R4KIC8"/>
<dbReference type="STRING" id="767817.Desgi_2984"/>
<keyword evidence="2 8" id="KW-0597">Phosphoprotein</keyword>
<name>R4KIC8_9FIRM</name>
<dbReference type="GO" id="GO:0000156">
    <property type="term" value="F:phosphorelay response regulator activity"/>
    <property type="evidence" value="ECO:0007669"/>
    <property type="project" value="TreeGrafter"/>
</dbReference>
<dbReference type="InterPro" id="IPR011006">
    <property type="entry name" value="CheY-like_superfamily"/>
</dbReference>
<comment type="function">
    <text evidence="7">May play the central regulatory role in sporulation. It may be an element of the effector pathway responsible for the activation of sporulation genes in response to nutritional stress. Spo0A may act in concert with spo0H (a sigma factor) to control the expression of some genes that are critical to the sporulation process.</text>
</comment>
<dbReference type="SMART" id="SM00448">
    <property type="entry name" value="REC"/>
    <property type="match status" value="1"/>
</dbReference>
<dbReference type="SUPFAM" id="SSF52172">
    <property type="entry name" value="CheY-like"/>
    <property type="match status" value="1"/>
</dbReference>
<dbReference type="GO" id="GO:0006355">
    <property type="term" value="P:regulation of DNA-templated transcription"/>
    <property type="evidence" value="ECO:0007669"/>
    <property type="project" value="InterPro"/>
</dbReference>